<dbReference type="PROSITE" id="PS51278">
    <property type="entry name" value="GATASE_TYPE_2"/>
    <property type="match status" value="1"/>
</dbReference>
<dbReference type="GO" id="GO:0004360">
    <property type="term" value="F:glutamine-fructose-6-phosphate transaminase (isomerizing) activity"/>
    <property type="evidence" value="ECO:0007669"/>
    <property type="project" value="UniProtKB-EC"/>
</dbReference>
<dbReference type="AlphaFoldDB" id="X0RXG2"/>
<keyword evidence="3" id="KW-0808">Transferase</keyword>
<protein>
    <recommendedName>
        <fullName evidence="2">glutamine--fructose-6-phosphate transaminase (isomerizing)</fullName>
        <ecNumber evidence="2">2.6.1.16</ecNumber>
    </recommendedName>
</protein>
<comment type="catalytic activity">
    <reaction evidence="1">
        <text>D-fructose 6-phosphate + L-glutamine = D-glucosamine 6-phosphate + L-glutamate</text>
        <dbReference type="Rhea" id="RHEA:13237"/>
        <dbReference type="ChEBI" id="CHEBI:29985"/>
        <dbReference type="ChEBI" id="CHEBI:58359"/>
        <dbReference type="ChEBI" id="CHEBI:58725"/>
        <dbReference type="ChEBI" id="CHEBI:61527"/>
        <dbReference type="EC" id="2.6.1.16"/>
    </reaction>
</comment>
<dbReference type="InterPro" id="IPR017932">
    <property type="entry name" value="GATase_2_dom"/>
</dbReference>
<dbReference type="EC" id="2.6.1.16" evidence="2"/>
<dbReference type="PANTHER" id="PTHR10937">
    <property type="entry name" value="GLUCOSAMINE--FRUCTOSE-6-PHOSPHATE AMINOTRANSFERASE, ISOMERIZING"/>
    <property type="match status" value="1"/>
</dbReference>
<dbReference type="EMBL" id="BARS01003785">
    <property type="protein sequence ID" value="GAF68442.1"/>
    <property type="molecule type" value="Genomic_DNA"/>
</dbReference>
<proteinExistence type="predicted"/>
<keyword evidence="4" id="KW-0315">Glutamine amidotransferase</keyword>
<dbReference type="Pfam" id="PF13522">
    <property type="entry name" value="GATase_6"/>
    <property type="match status" value="1"/>
</dbReference>
<evidence type="ECO:0000256" key="4">
    <source>
        <dbReference type="ARBA" id="ARBA00022962"/>
    </source>
</evidence>
<dbReference type="SUPFAM" id="SSF56235">
    <property type="entry name" value="N-terminal nucleophile aminohydrolases (Ntn hydrolases)"/>
    <property type="match status" value="1"/>
</dbReference>
<organism evidence="6">
    <name type="scientific">marine sediment metagenome</name>
    <dbReference type="NCBI Taxonomy" id="412755"/>
    <lineage>
        <taxon>unclassified sequences</taxon>
        <taxon>metagenomes</taxon>
        <taxon>ecological metagenomes</taxon>
    </lineage>
</organism>
<gene>
    <name evidence="6" type="ORF">S01H1_07337</name>
</gene>
<dbReference type="Gene3D" id="3.60.20.10">
    <property type="entry name" value="Glutamine Phosphoribosylpyrophosphate, subunit 1, domain 1"/>
    <property type="match status" value="1"/>
</dbReference>
<evidence type="ECO:0000256" key="1">
    <source>
        <dbReference type="ARBA" id="ARBA00001031"/>
    </source>
</evidence>
<sequence>MCGIFGALLLRGFDQSIAQEVLDRVNDLAVLNISRGTHSAGIARIDYPKTRIGTVALFKDIGSARILVDTKSWRKTAVIRKTTTAILGHTRHATHGKVSSRNAHPFHIGGIVGIHNGVIYDILKDFPDCEVDSEAAIALIQKVGLPKIKEYSGSAAIAFIDLADPTKLHLFRDSNPIHVYVNYKNKYILFSSEEQHIDSVIDSKEMYEY</sequence>
<evidence type="ECO:0000259" key="5">
    <source>
        <dbReference type="PROSITE" id="PS51278"/>
    </source>
</evidence>
<reference evidence="6" key="1">
    <citation type="journal article" date="2014" name="Front. Microbiol.">
        <title>High frequency of phylogenetically diverse reductive dehalogenase-homologous genes in deep subseafloor sedimentary metagenomes.</title>
        <authorList>
            <person name="Kawai M."/>
            <person name="Futagami T."/>
            <person name="Toyoda A."/>
            <person name="Takaki Y."/>
            <person name="Nishi S."/>
            <person name="Hori S."/>
            <person name="Arai W."/>
            <person name="Tsubouchi T."/>
            <person name="Morono Y."/>
            <person name="Uchiyama I."/>
            <person name="Ito T."/>
            <person name="Fujiyama A."/>
            <person name="Inagaki F."/>
            <person name="Takami H."/>
        </authorList>
    </citation>
    <scope>NUCLEOTIDE SEQUENCE</scope>
    <source>
        <strain evidence="6">Expedition CK06-06</strain>
    </source>
</reference>
<evidence type="ECO:0000256" key="3">
    <source>
        <dbReference type="ARBA" id="ARBA00022679"/>
    </source>
</evidence>
<evidence type="ECO:0000256" key="2">
    <source>
        <dbReference type="ARBA" id="ARBA00012916"/>
    </source>
</evidence>
<comment type="caution">
    <text evidence="6">The sequence shown here is derived from an EMBL/GenBank/DDBJ whole genome shotgun (WGS) entry which is preliminary data.</text>
</comment>
<name>X0RXG2_9ZZZZ</name>
<dbReference type="InterPro" id="IPR029055">
    <property type="entry name" value="Ntn_hydrolases_N"/>
</dbReference>
<dbReference type="CDD" id="cd00352">
    <property type="entry name" value="Gn_AT_II"/>
    <property type="match status" value="1"/>
</dbReference>
<feature type="domain" description="Glutamine amidotransferase type-2" evidence="5">
    <location>
        <begin position="2"/>
        <end position="209"/>
    </location>
</feature>
<accession>X0RXG2</accession>
<evidence type="ECO:0000313" key="6">
    <source>
        <dbReference type="EMBL" id="GAF68442.1"/>
    </source>
</evidence>
<feature type="non-terminal residue" evidence="6">
    <location>
        <position position="209"/>
    </location>
</feature>